<feature type="region of interest" description="Disordered" evidence="1">
    <location>
        <begin position="36"/>
        <end position="64"/>
    </location>
</feature>
<evidence type="ECO:0000313" key="2">
    <source>
        <dbReference type="EMBL" id="VFJ55667.1"/>
    </source>
</evidence>
<sequence>MSEETIVRARINEYIEKKAITCFPTGTAVILMALPDLNREEPPGRRRSQETLNIPGSERLPRNS</sequence>
<accession>A0A450SP16</accession>
<feature type="compositionally biased region" description="Basic and acidic residues" evidence="1">
    <location>
        <begin position="37"/>
        <end position="49"/>
    </location>
</feature>
<reference evidence="2" key="1">
    <citation type="submission" date="2019-02" db="EMBL/GenBank/DDBJ databases">
        <authorList>
            <person name="Gruber-Vodicka R. H."/>
            <person name="Seah K. B. B."/>
        </authorList>
    </citation>
    <scope>NUCLEOTIDE SEQUENCE</scope>
    <source>
        <strain evidence="2">BECK_DK161</strain>
    </source>
</reference>
<organism evidence="2">
    <name type="scientific">Candidatus Kentrum sp. DK</name>
    <dbReference type="NCBI Taxonomy" id="2126562"/>
    <lineage>
        <taxon>Bacteria</taxon>
        <taxon>Pseudomonadati</taxon>
        <taxon>Pseudomonadota</taxon>
        <taxon>Gammaproteobacteria</taxon>
        <taxon>Candidatus Kentrum</taxon>
    </lineage>
</organism>
<protein>
    <submittedName>
        <fullName evidence="2">Uncharacterized protein</fullName>
    </submittedName>
</protein>
<proteinExistence type="predicted"/>
<name>A0A450SP16_9GAMM</name>
<dbReference type="AlphaFoldDB" id="A0A450SP16"/>
<gene>
    <name evidence="2" type="ORF">BECKDK2373C_GA0170839_104936</name>
</gene>
<evidence type="ECO:0000256" key="1">
    <source>
        <dbReference type="SAM" id="MobiDB-lite"/>
    </source>
</evidence>
<dbReference type="EMBL" id="CAADEY010000049">
    <property type="protein sequence ID" value="VFJ55667.1"/>
    <property type="molecule type" value="Genomic_DNA"/>
</dbReference>